<proteinExistence type="predicted"/>
<dbReference type="OrthoDB" id="5101596at2759"/>
<feature type="compositionally biased region" description="Basic and acidic residues" evidence="1">
    <location>
        <begin position="26"/>
        <end position="38"/>
    </location>
</feature>
<evidence type="ECO:0000313" key="2">
    <source>
        <dbReference type="EMBL" id="KAJ4251399.1"/>
    </source>
</evidence>
<dbReference type="EMBL" id="JAOQAZ010000028">
    <property type="protein sequence ID" value="KAJ4251399.1"/>
    <property type="molecule type" value="Genomic_DNA"/>
</dbReference>
<reference evidence="2" key="1">
    <citation type="submission" date="2022-09" db="EMBL/GenBank/DDBJ databases">
        <title>Fusarium specimens isolated from Avocado Roots.</title>
        <authorList>
            <person name="Stajich J."/>
            <person name="Roper C."/>
            <person name="Heimlech-Rivalta G."/>
        </authorList>
    </citation>
    <scope>NUCLEOTIDE SEQUENCE</scope>
    <source>
        <strain evidence="2">CF00136</strain>
    </source>
</reference>
<organism evidence="2 3">
    <name type="scientific">Fusarium torreyae</name>
    <dbReference type="NCBI Taxonomy" id="1237075"/>
    <lineage>
        <taxon>Eukaryota</taxon>
        <taxon>Fungi</taxon>
        <taxon>Dikarya</taxon>
        <taxon>Ascomycota</taxon>
        <taxon>Pezizomycotina</taxon>
        <taxon>Sordariomycetes</taxon>
        <taxon>Hypocreomycetidae</taxon>
        <taxon>Hypocreales</taxon>
        <taxon>Nectriaceae</taxon>
        <taxon>Fusarium</taxon>
    </lineage>
</organism>
<name>A0A9W8RPF6_9HYPO</name>
<gene>
    <name evidence="2" type="ORF">NW762_011381</name>
</gene>
<keyword evidence="3" id="KW-1185">Reference proteome</keyword>
<accession>A0A9W8RPF6</accession>
<protein>
    <submittedName>
        <fullName evidence="2">Uncharacterized protein</fullName>
    </submittedName>
</protein>
<sequence>MAEQAHIQSAKEKFQTAFTEAVSAKESAEADYKEEKDNGLTNDNFDAWSVVNAPAYSAAKGQYDATRSQYERTLQNFDWEGFQAWREKVKQAANDNIGPHGPDYGVLVGPE</sequence>
<dbReference type="AlphaFoldDB" id="A0A9W8RPF6"/>
<feature type="region of interest" description="Disordered" evidence="1">
    <location>
        <begin position="25"/>
        <end position="44"/>
    </location>
</feature>
<evidence type="ECO:0000313" key="3">
    <source>
        <dbReference type="Proteomes" id="UP001152049"/>
    </source>
</evidence>
<comment type="caution">
    <text evidence="2">The sequence shown here is derived from an EMBL/GenBank/DDBJ whole genome shotgun (WGS) entry which is preliminary data.</text>
</comment>
<evidence type="ECO:0000256" key="1">
    <source>
        <dbReference type="SAM" id="MobiDB-lite"/>
    </source>
</evidence>
<dbReference type="Proteomes" id="UP001152049">
    <property type="component" value="Unassembled WGS sequence"/>
</dbReference>